<evidence type="ECO:0000313" key="1">
    <source>
        <dbReference type="EMBL" id="KAK5813516.1"/>
    </source>
</evidence>
<gene>
    <name evidence="1" type="ORF">PVK06_028967</name>
</gene>
<dbReference type="Proteomes" id="UP001358586">
    <property type="component" value="Chromosome 8"/>
</dbReference>
<dbReference type="EMBL" id="JARKNE010000008">
    <property type="protein sequence ID" value="KAK5813516.1"/>
    <property type="molecule type" value="Genomic_DNA"/>
</dbReference>
<organism evidence="1 2">
    <name type="scientific">Gossypium arboreum</name>
    <name type="common">Tree cotton</name>
    <name type="synonym">Gossypium nanking</name>
    <dbReference type="NCBI Taxonomy" id="29729"/>
    <lineage>
        <taxon>Eukaryota</taxon>
        <taxon>Viridiplantae</taxon>
        <taxon>Streptophyta</taxon>
        <taxon>Embryophyta</taxon>
        <taxon>Tracheophyta</taxon>
        <taxon>Spermatophyta</taxon>
        <taxon>Magnoliopsida</taxon>
        <taxon>eudicotyledons</taxon>
        <taxon>Gunneridae</taxon>
        <taxon>Pentapetalae</taxon>
        <taxon>rosids</taxon>
        <taxon>malvids</taxon>
        <taxon>Malvales</taxon>
        <taxon>Malvaceae</taxon>
        <taxon>Malvoideae</taxon>
        <taxon>Gossypium</taxon>
    </lineage>
</organism>
<accession>A0ABR0P5D7</accession>
<comment type="caution">
    <text evidence="1">The sequence shown here is derived from an EMBL/GenBank/DDBJ whole genome shotgun (WGS) entry which is preliminary data.</text>
</comment>
<evidence type="ECO:0000313" key="2">
    <source>
        <dbReference type="Proteomes" id="UP001358586"/>
    </source>
</evidence>
<dbReference type="PANTHER" id="PTHR33116:SF86">
    <property type="entry name" value="REVERSE TRANSCRIPTASE DOMAIN-CONTAINING PROTEIN"/>
    <property type="match status" value="1"/>
</dbReference>
<reference evidence="1 2" key="1">
    <citation type="submission" date="2023-03" db="EMBL/GenBank/DDBJ databases">
        <title>WGS of Gossypium arboreum.</title>
        <authorList>
            <person name="Yu D."/>
        </authorList>
    </citation>
    <scope>NUCLEOTIDE SEQUENCE [LARGE SCALE GENOMIC DNA]</scope>
    <source>
        <tissue evidence="1">Leaf</tissue>
    </source>
</reference>
<name>A0ABR0P5D7_GOSAR</name>
<sequence>MMGLNLSNGLGFKKVELGSISRVHLLHKRVTSETYRYVIDRMRQKLLGWKAKSLSLSGRITLAKSVLATIPTYVMQTMLVPKGVCFEMEKIICGFVWGSTEKKKGVHLVGWD</sequence>
<keyword evidence="2" id="KW-1185">Reference proteome</keyword>
<protein>
    <submittedName>
        <fullName evidence="1">Uncharacterized protein</fullName>
    </submittedName>
</protein>
<dbReference type="PANTHER" id="PTHR33116">
    <property type="entry name" value="REVERSE TRANSCRIPTASE ZINC-BINDING DOMAIN-CONTAINING PROTEIN-RELATED-RELATED"/>
    <property type="match status" value="1"/>
</dbReference>
<proteinExistence type="predicted"/>